<name>A0A448WLV2_9PLAT</name>
<protein>
    <submittedName>
        <fullName evidence="2">Uncharacterized protein</fullName>
    </submittedName>
</protein>
<reference evidence="2" key="1">
    <citation type="submission" date="2018-11" db="EMBL/GenBank/DDBJ databases">
        <authorList>
            <consortium name="Pathogen Informatics"/>
        </authorList>
    </citation>
    <scope>NUCLEOTIDE SEQUENCE</scope>
</reference>
<evidence type="ECO:0000313" key="2">
    <source>
        <dbReference type="EMBL" id="VEL14888.1"/>
    </source>
</evidence>
<accession>A0A448WLV2</accession>
<feature type="region of interest" description="Disordered" evidence="1">
    <location>
        <begin position="1"/>
        <end position="27"/>
    </location>
</feature>
<keyword evidence="3" id="KW-1185">Reference proteome</keyword>
<sequence>MLSLERPIVGKHSSSSPLSSPSSSKGGCYEIRHGDAVILVSRKPVAQAARELLNRKSLVSRDEVRRGEVR</sequence>
<feature type="compositionally biased region" description="Low complexity" evidence="1">
    <location>
        <begin position="13"/>
        <end position="24"/>
    </location>
</feature>
<dbReference type="Proteomes" id="UP000784294">
    <property type="component" value="Unassembled WGS sequence"/>
</dbReference>
<gene>
    <name evidence="2" type="ORF">PXEA_LOCUS8328</name>
</gene>
<dbReference type="EMBL" id="CAAALY010022653">
    <property type="protein sequence ID" value="VEL14888.1"/>
    <property type="molecule type" value="Genomic_DNA"/>
</dbReference>
<evidence type="ECO:0000256" key="1">
    <source>
        <dbReference type="SAM" id="MobiDB-lite"/>
    </source>
</evidence>
<evidence type="ECO:0000313" key="3">
    <source>
        <dbReference type="Proteomes" id="UP000784294"/>
    </source>
</evidence>
<organism evidence="2 3">
    <name type="scientific">Protopolystoma xenopodis</name>
    <dbReference type="NCBI Taxonomy" id="117903"/>
    <lineage>
        <taxon>Eukaryota</taxon>
        <taxon>Metazoa</taxon>
        <taxon>Spiralia</taxon>
        <taxon>Lophotrochozoa</taxon>
        <taxon>Platyhelminthes</taxon>
        <taxon>Monogenea</taxon>
        <taxon>Polyopisthocotylea</taxon>
        <taxon>Polystomatidea</taxon>
        <taxon>Polystomatidae</taxon>
        <taxon>Protopolystoma</taxon>
    </lineage>
</organism>
<dbReference type="AlphaFoldDB" id="A0A448WLV2"/>
<comment type="caution">
    <text evidence="2">The sequence shown here is derived from an EMBL/GenBank/DDBJ whole genome shotgun (WGS) entry which is preliminary data.</text>
</comment>
<proteinExistence type="predicted"/>